<evidence type="ECO:0000313" key="1">
    <source>
        <dbReference type="EMBL" id="MDO6541433.1"/>
    </source>
</evidence>
<dbReference type="RefSeq" id="WP_062692161.1">
    <property type="nucleotide sequence ID" value="NZ_AP024851.1"/>
</dbReference>
<gene>
    <name evidence="1" type="ORF">Q4568_02750</name>
</gene>
<reference evidence="1" key="1">
    <citation type="submission" date="2023-07" db="EMBL/GenBank/DDBJ databases">
        <title>Genome content predicts the carbon catabolic preferences of heterotrophic bacteria.</title>
        <authorList>
            <person name="Gralka M."/>
        </authorList>
    </citation>
    <scope>NUCLEOTIDE SEQUENCE</scope>
    <source>
        <strain evidence="1">G2M05</strain>
    </source>
</reference>
<protein>
    <submittedName>
        <fullName evidence="1">Uncharacterized protein</fullName>
    </submittedName>
</protein>
<evidence type="ECO:0000313" key="2">
    <source>
        <dbReference type="Proteomes" id="UP001170624"/>
    </source>
</evidence>
<comment type="caution">
    <text evidence="1">The sequence shown here is derived from an EMBL/GenBank/DDBJ whole genome shotgun (WGS) entry which is preliminary data.</text>
</comment>
<accession>A0AAW7XYP0</accession>
<dbReference type="AlphaFoldDB" id="A0AAW7XYP0"/>
<dbReference type="Proteomes" id="UP001170624">
    <property type="component" value="Unassembled WGS sequence"/>
</dbReference>
<dbReference type="EMBL" id="JAUOPU010000002">
    <property type="protein sequence ID" value="MDO6541433.1"/>
    <property type="molecule type" value="Genomic_DNA"/>
</dbReference>
<sequence length="117" mass="13622">MEFTHISDLKELSGEAKAFIAYFIEQDLPEIYENLGFVECNMPLGSKTIKYKTAFNNDLDGRLEYWVVFNTYGAVGLAKRLTYDDKFETTFVHFNLKHDRDSFIKDTIAKIPMIIIH</sequence>
<name>A0AAW7XYP0_9GAMM</name>
<proteinExistence type="predicted"/>
<organism evidence="1 2">
    <name type="scientific">Photobacterium sanguinicancri</name>
    <dbReference type="NCBI Taxonomy" id="875932"/>
    <lineage>
        <taxon>Bacteria</taxon>
        <taxon>Pseudomonadati</taxon>
        <taxon>Pseudomonadota</taxon>
        <taxon>Gammaproteobacteria</taxon>
        <taxon>Vibrionales</taxon>
        <taxon>Vibrionaceae</taxon>
        <taxon>Photobacterium</taxon>
    </lineage>
</organism>